<proteinExistence type="predicted"/>
<dbReference type="AlphaFoldDB" id="A0A6G1GRN2"/>
<evidence type="ECO:0000256" key="1">
    <source>
        <dbReference type="SAM" id="SignalP"/>
    </source>
</evidence>
<gene>
    <name evidence="2" type="ORF">K402DRAFT_396590</name>
</gene>
<keyword evidence="3" id="KW-1185">Reference proteome</keyword>
<feature type="chain" id="PRO_5026101033" evidence="1">
    <location>
        <begin position="23"/>
        <end position="194"/>
    </location>
</feature>
<name>A0A6G1GRN2_9PEZI</name>
<dbReference type="EMBL" id="ML977174">
    <property type="protein sequence ID" value="KAF1983595.1"/>
    <property type="molecule type" value="Genomic_DNA"/>
</dbReference>
<dbReference type="Proteomes" id="UP000800041">
    <property type="component" value="Unassembled WGS sequence"/>
</dbReference>
<evidence type="ECO:0000313" key="3">
    <source>
        <dbReference type="Proteomes" id="UP000800041"/>
    </source>
</evidence>
<sequence>MRTPNILSLMIGLVGLSSLAAARPLPENQPTPILAADILSLREKAVAVNTFAVTLDNNDAVTWNVDTLGNKIASFSSLLRETDPHFSNVDVLSSADQLLIKGQIDNFVHSTIDFLQSLRARVKYFNSGAANSIAGLLVDMRDPLKRFDQHLADAAPEAMNSLRHGDAEQKGFVRDVSVEVDYAINEYINRGKFA</sequence>
<feature type="signal peptide" evidence="1">
    <location>
        <begin position="1"/>
        <end position="22"/>
    </location>
</feature>
<accession>A0A6G1GRN2</accession>
<organism evidence="2 3">
    <name type="scientific">Aulographum hederae CBS 113979</name>
    <dbReference type="NCBI Taxonomy" id="1176131"/>
    <lineage>
        <taxon>Eukaryota</taxon>
        <taxon>Fungi</taxon>
        <taxon>Dikarya</taxon>
        <taxon>Ascomycota</taxon>
        <taxon>Pezizomycotina</taxon>
        <taxon>Dothideomycetes</taxon>
        <taxon>Pleosporomycetidae</taxon>
        <taxon>Aulographales</taxon>
        <taxon>Aulographaceae</taxon>
    </lineage>
</organism>
<keyword evidence="1" id="KW-0732">Signal</keyword>
<evidence type="ECO:0000313" key="2">
    <source>
        <dbReference type="EMBL" id="KAF1983595.1"/>
    </source>
</evidence>
<reference evidence="2" key="1">
    <citation type="journal article" date="2020" name="Stud. Mycol.">
        <title>101 Dothideomycetes genomes: a test case for predicting lifestyles and emergence of pathogens.</title>
        <authorList>
            <person name="Haridas S."/>
            <person name="Albert R."/>
            <person name="Binder M."/>
            <person name="Bloem J."/>
            <person name="Labutti K."/>
            <person name="Salamov A."/>
            <person name="Andreopoulos B."/>
            <person name="Baker S."/>
            <person name="Barry K."/>
            <person name="Bills G."/>
            <person name="Bluhm B."/>
            <person name="Cannon C."/>
            <person name="Castanera R."/>
            <person name="Culley D."/>
            <person name="Daum C."/>
            <person name="Ezra D."/>
            <person name="Gonzalez J."/>
            <person name="Henrissat B."/>
            <person name="Kuo A."/>
            <person name="Liang C."/>
            <person name="Lipzen A."/>
            <person name="Lutzoni F."/>
            <person name="Magnuson J."/>
            <person name="Mondo S."/>
            <person name="Nolan M."/>
            <person name="Ohm R."/>
            <person name="Pangilinan J."/>
            <person name="Park H.-J."/>
            <person name="Ramirez L."/>
            <person name="Alfaro M."/>
            <person name="Sun H."/>
            <person name="Tritt A."/>
            <person name="Yoshinaga Y."/>
            <person name="Zwiers L.-H."/>
            <person name="Turgeon B."/>
            <person name="Goodwin S."/>
            <person name="Spatafora J."/>
            <person name="Crous P."/>
            <person name="Grigoriev I."/>
        </authorList>
    </citation>
    <scope>NUCLEOTIDE SEQUENCE</scope>
    <source>
        <strain evidence="2">CBS 113979</strain>
    </source>
</reference>
<protein>
    <submittedName>
        <fullName evidence="2">Uncharacterized protein</fullName>
    </submittedName>
</protein>